<evidence type="ECO:0000313" key="8">
    <source>
        <dbReference type="Proteomes" id="UP000766336"/>
    </source>
</evidence>
<proteinExistence type="inferred from homology"/>
<dbReference type="CDD" id="cd01095">
    <property type="entry name" value="Nitrilotriacetate_monoxgenase"/>
    <property type="match status" value="1"/>
</dbReference>
<feature type="domain" description="Luciferase-like" evidence="6">
    <location>
        <begin position="29"/>
        <end position="377"/>
    </location>
</feature>
<keyword evidence="3 7" id="KW-0560">Oxidoreductase</keyword>
<evidence type="ECO:0000256" key="5">
    <source>
        <dbReference type="ARBA" id="ARBA00033748"/>
    </source>
</evidence>
<reference evidence="7 8" key="1">
    <citation type="submission" date="2021-05" db="EMBL/GenBank/DDBJ databases">
        <title>Roseococcus sp. XZZS9, whole genome shotgun sequencing project.</title>
        <authorList>
            <person name="Zhao G."/>
            <person name="Shen L."/>
        </authorList>
    </citation>
    <scope>NUCLEOTIDE SEQUENCE [LARGE SCALE GENOMIC DNA]</scope>
    <source>
        <strain evidence="7 8">XZZS9</strain>
    </source>
</reference>
<keyword evidence="2" id="KW-0288">FMN</keyword>
<dbReference type="GO" id="GO:0004497">
    <property type="term" value="F:monooxygenase activity"/>
    <property type="evidence" value="ECO:0007669"/>
    <property type="project" value="UniProtKB-KW"/>
</dbReference>
<dbReference type="PIRSF" id="PIRSF000337">
    <property type="entry name" value="NTA_MOA"/>
    <property type="match status" value="1"/>
</dbReference>
<dbReference type="RefSeq" id="WP_213672324.1">
    <property type="nucleotide sequence ID" value="NZ_JAHCDA010000005.1"/>
</dbReference>
<dbReference type="InterPro" id="IPR036661">
    <property type="entry name" value="Luciferase-like_sf"/>
</dbReference>
<name>A0ABS5QIW9_9PROT</name>
<dbReference type="Pfam" id="PF00296">
    <property type="entry name" value="Bac_luciferase"/>
    <property type="match status" value="1"/>
</dbReference>
<dbReference type="InterPro" id="IPR011251">
    <property type="entry name" value="Luciferase-like_dom"/>
</dbReference>
<dbReference type="EC" id="1.14.-.-" evidence="7"/>
<dbReference type="EMBL" id="JAHCDA010000005">
    <property type="protein sequence ID" value="MBS7813631.1"/>
    <property type="molecule type" value="Genomic_DNA"/>
</dbReference>
<dbReference type="PANTHER" id="PTHR30011">
    <property type="entry name" value="ALKANESULFONATE MONOOXYGENASE-RELATED"/>
    <property type="match status" value="1"/>
</dbReference>
<dbReference type="SUPFAM" id="SSF51679">
    <property type="entry name" value="Bacterial luciferase-like"/>
    <property type="match status" value="1"/>
</dbReference>
<evidence type="ECO:0000256" key="4">
    <source>
        <dbReference type="ARBA" id="ARBA00023033"/>
    </source>
</evidence>
<dbReference type="InterPro" id="IPR016215">
    <property type="entry name" value="NTA_MOA"/>
</dbReference>
<evidence type="ECO:0000259" key="6">
    <source>
        <dbReference type="Pfam" id="PF00296"/>
    </source>
</evidence>
<gene>
    <name evidence="7" type="ORF">KHU32_22005</name>
</gene>
<keyword evidence="8" id="KW-1185">Reference proteome</keyword>
<evidence type="ECO:0000313" key="7">
    <source>
        <dbReference type="EMBL" id="MBS7813631.1"/>
    </source>
</evidence>
<accession>A0ABS5QIW9</accession>
<dbReference type="Gene3D" id="3.20.20.30">
    <property type="entry name" value="Luciferase-like domain"/>
    <property type="match status" value="1"/>
</dbReference>
<evidence type="ECO:0000256" key="1">
    <source>
        <dbReference type="ARBA" id="ARBA00022630"/>
    </source>
</evidence>
<organism evidence="7 8">
    <name type="scientific">Roseococcus pinisoli</name>
    <dbReference type="NCBI Taxonomy" id="2835040"/>
    <lineage>
        <taxon>Bacteria</taxon>
        <taxon>Pseudomonadati</taxon>
        <taxon>Pseudomonadota</taxon>
        <taxon>Alphaproteobacteria</taxon>
        <taxon>Acetobacterales</taxon>
        <taxon>Roseomonadaceae</taxon>
        <taxon>Roseococcus</taxon>
    </lineage>
</organism>
<dbReference type="PANTHER" id="PTHR30011:SF16">
    <property type="entry name" value="C2H2 FINGER DOMAIN TRANSCRIPTION FACTOR (EUROFUNG)-RELATED"/>
    <property type="match status" value="1"/>
</dbReference>
<protein>
    <submittedName>
        <fullName evidence="7">NtaA/DmoA family FMN-dependent monooxygenase</fullName>
        <ecNumber evidence="7">1.14.-.-</ecNumber>
    </submittedName>
</protein>
<sequence>MTMRQMHLNCMLGGIGLGAWRPGEADPWTPRDLGALTAMARTAERGLMDALFFGDLNSTAGAGRAGLLGLEPFTTCSALAAVTERIGLIVSASTTYAQPYNVARRLASLDHISQGRAGWNIVTTLVEAVAENYGREPHPGIEARYARAEEFTGVAKALWDSWDEEAVFVDAEGRTRVDGAKVRPIAHRGEHFAVRGPLDLSRPPQGRPVLAQAGSSGPGKAFAARHAEVIFTAQPTLPRAQAFRTEMRARAAAAGRNPDRLRVLPGFAPVLAPSEAEARDLAAALRGREGRRARLDRISGLLGLDLATLPPDAPIPPALLPDISDPATHSRTALFVEMIREEGLSPDGLLARGAHLSFVGTPEGAAELMERWIRAGAADGFTLMWSHMPGGLDLFVEEVIPRLQGRGVYRTAYPGRTLRETLGLERER</sequence>
<keyword evidence="4 7" id="KW-0503">Monooxygenase</keyword>
<comment type="similarity">
    <text evidence="5">Belongs to the NtaA/SnaA/DszA monooxygenase family.</text>
</comment>
<comment type="caution">
    <text evidence="7">The sequence shown here is derived from an EMBL/GenBank/DDBJ whole genome shotgun (WGS) entry which is preliminary data.</text>
</comment>
<dbReference type="InterPro" id="IPR051260">
    <property type="entry name" value="Diverse_substr_monoxygenases"/>
</dbReference>
<dbReference type="Proteomes" id="UP000766336">
    <property type="component" value="Unassembled WGS sequence"/>
</dbReference>
<dbReference type="NCBIfam" id="TIGR03860">
    <property type="entry name" value="FMN_nitrolo"/>
    <property type="match status" value="1"/>
</dbReference>
<evidence type="ECO:0000256" key="2">
    <source>
        <dbReference type="ARBA" id="ARBA00022643"/>
    </source>
</evidence>
<keyword evidence="1" id="KW-0285">Flavoprotein</keyword>
<evidence type="ECO:0000256" key="3">
    <source>
        <dbReference type="ARBA" id="ARBA00023002"/>
    </source>
</evidence>